<dbReference type="OrthoDB" id="2535105at2759"/>
<keyword evidence="3" id="KW-1185">Reference proteome</keyword>
<keyword evidence="1" id="KW-1133">Transmembrane helix</keyword>
<keyword evidence="1" id="KW-0472">Membrane</keyword>
<dbReference type="EMBL" id="KN881851">
    <property type="protein sequence ID" value="KIY48225.1"/>
    <property type="molecule type" value="Genomic_DNA"/>
</dbReference>
<dbReference type="AlphaFoldDB" id="A0A0D7AC24"/>
<gene>
    <name evidence="2" type="ORF">FISHEDRAFT_73788</name>
</gene>
<protein>
    <recommendedName>
        <fullName evidence="4">PQ-loop-domain-containing protein</fullName>
    </recommendedName>
</protein>
<accession>A0A0D7AC24</accession>
<evidence type="ECO:0008006" key="4">
    <source>
        <dbReference type="Google" id="ProtNLM"/>
    </source>
</evidence>
<evidence type="ECO:0000313" key="2">
    <source>
        <dbReference type="EMBL" id="KIY48225.1"/>
    </source>
</evidence>
<evidence type="ECO:0000256" key="1">
    <source>
        <dbReference type="SAM" id="Phobius"/>
    </source>
</evidence>
<name>A0A0D7AC24_9AGAR</name>
<organism evidence="2 3">
    <name type="scientific">Fistulina hepatica ATCC 64428</name>
    <dbReference type="NCBI Taxonomy" id="1128425"/>
    <lineage>
        <taxon>Eukaryota</taxon>
        <taxon>Fungi</taxon>
        <taxon>Dikarya</taxon>
        <taxon>Basidiomycota</taxon>
        <taxon>Agaricomycotina</taxon>
        <taxon>Agaricomycetes</taxon>
        <taxon>Agaricomycetidae</taxon>
        <taxon>Agaricales</taxon>
        <taxon>Fistulinaceae</taxon>
        <taxon>Fistulina</taxon>
    </lineage>
</organism>
<evidence type="ECO:0000313" key="3">
    <source>
        <dbReference type="Proteomes" id="UP000054144"/>
    </source>
</evidence>
<reference evidence="2 3" key="1">
    <citation type="journal article" date="2015" name="Fungal Genet. Biol.">
        <title>Evolution of novel wood decay mechanisms in Agaricales revealed by the genome sequences of Fistulina hepatica and Cylindrobasidium torrendii.</title>
        <authorList>
            <person name="Floudas D."/>
            <person name="Held B.W."/>
            <person name="Riley R."/>
            <person name="Nagy L.G."/>
            <person name="Koehler G."/>
            <person name="Ransdell A.S."/>
            <person name="Younus H."/>
            <person name="Chow J."/>
            <person name="Chiniquy J."/>
            <person name="Lipzen A."/>
            <person name="Tritt A."/>
            <person name="Sun H."/>
            <person name="Haridas S."/>
            <person name="LaButti K."/>
            <person name="Ohm R.A."/>
            <person name="Kues U."/>
            <person name="Blanchette R.A."/>
            <person name="Grigoriev I.V."/>
            <person name="Minto R.E."/>
            <person name="Hibbett D.S."/>
        </authorList>
    </citation>
    <scope>NUCLEOTIDE SEQUENCE [LARGE SCALE GENOMIC DNA]</scope>
    <source>
        <strain evidence="2 3">ATCC 64428</strain>
    </source>
</reference>
<keyword evidence="1" id="KW-0812">Transmembrane</keyword>
<feature type="transmembrane region" description="Helical" evidence="1">
    <location>
        <begin position="20"/>
        <end position="41"/>
    </location>
</feature>
<feature type="transmembrane region" description="Helical" evidence="1">
    <location>
        <begin position="53"/>
        <end position="74"/>
    </location>
</feature>
<proteinExistence type="predicted"/>
<dbReference type="Proteomes" id="UP000054144">
    <property type="component" value="Unassembled WGS sequence"/>
</dbReference>
<sequence>MSTSAAFSLPSVDGTIGVQLIDALLCMSLWGIATSQMVKYYELYPKDKPSLKALVATAWVLNTLFIGVNNYAVYNSTVKALSDYTVLLEYSM</sequence>